<dbReference type="InterPro" id="IPR023780">
    <property type="entry name" value="Chromo_domain"/>
</dbReference>
<keyword evidence="6" id="KW-0540">Nuclease</keyword>
<dbReference type="InterPro" id="IPR000953">
    <property type="entry name" value="Chromo/chromo_shadow_dom"/>
</dbReference>
<dbReference type="FunFam" id="3.30.70.270:FF:000020">
    <property type="entry name" value="Transposon Tf2-6 polyprotein-like Protein"/>
    <property type="match status" value="1"/>
</dbReference>
<dbReference type="Proteomes" id="UP000824469">
    <property type="component" value="Unassembled WGS sequence"/>
</dbReference>
<dbReference type="GO" id="GO:0003964">
    <property type="term" value="F:RNA-directed DNA polymerase activity"/>
    <property type="evidence" value="ECO:0007669"/>
    <property type="project" value="UniProtKB-KW"/>
</dbReference>
<keyword evidence="14" id="KW-0239">DNA-directed DNA polymerase</keyword>
<comment type="subcellular location">
    <subcellularLocation>
        <location evidence="1">Nucleus</location>
    </subcellularLocation>
</comment>
<dbReference type="InterPro" id="IPR041373">
    <property type="entry name" value="RT_RNaseH"/>
</dbReference>
<dbReference type="PROSITE" id="PS50994">
    <property type="entry name" value="INTEGRASE"/>
    <property type="match status" value="1"/>
</dbReference>
<dbReference type="InterPro" id="IPR043502">
    <property type="entry name" value="DNA/RNA_pol_sf"/>
</dbReference>
<feature type="region of interest" description="Disordered" evidence="18">
    <location>
        <begin position="1"/>
        <end position="22"/>
    </location>
</feature>
<dbReference type="Gene3D" id="2.40.70.10">
    <property type="entry name" value="Acid Proteases"/>
    <property type="match status" value="1"/>
</dbReference>
<dbReference type="InterPro" id="IPR021109">
    <property type="entry name" value="Peptidase_aspartic_dom_sf"/>
</dbReference>
<name>A0AA38F9L8_TAXCH</name>
<evidence type="ECO:0000259" key="20">
    <source>
        <dbReference type="PROSITE" id="PS50878"/>
    </source>
</evidence>
<dbReference type="PANTHER" id="PTHR37984">
    <property type="entry name" value="PROTEIN CBG26694"/>
    <property type="match status" value="1"/>
</dbReference>
<keyword evidence="15" id="KW-0238">DNA-binding</keyword>
<dbReference type="Pfam" id="PF00078">
    <property type="entry name" value="RVT_1"/>
    <property type="match status" value="1"/>
</dbReference>
<dbReference type="Pfam" id="PF08284">
    <property type="entry name" value="RVP_2"/>
    <property type="match status" value="1"/>
</dbReference>
<dbReference type="GO" id="GO:0004190">
    <property type="term" value="F:aspartic-type endopeptidase activity"/>
    <property type="evidence" value="ECO:0007669"/>
    <property type="project" value="UniProtKB-KW"/>
</dbReference>
<dbReference type="CDD" id="cd01647">
    <property type="entry name" value="RT_LTR"/>
    <property type="match status" value="1"/>
</dbReference>
<evidence type="ECO:0000256" key="14">
    <source>
        <dbReference type="ARBA" id="ARBA00022932"/>
    </source>
</evidence>
<dbReference type="SUPFAM" id="SSF50630">
    <property type="entry name" value="Acid proteases"/>
    <property type="match status" value="1"/>
</dbReference>
<keyword evidence="8" id="KW-0064">Aspartyl protease</keyword>
<dbReference type="InterPro" id="IPR036397">
    <property type="entry name" value="RNaseH_sf"/>
</dbReference>
<accession>A0AA38F9L8</accession>
<evidence type="ECO:0000256" key="13">
    <source>
        <dbReference type="ARBA" id="ARBA00022918"/>
    </source>
</evidence>
<dbReference type="CDD" id="cd09274">
    <property type="entry name" value="RNase_HI_RT_Ty3"/>
    <property type="match status" value="1"/>
</dbReference>
<evidence type="ECO:0000256" key="11">
    <source>
        <dbReference type="ARBA" id="ARBA00022842"/>
    </source>
</evidence>
<dbReference type="InterPro" id="IPR000477">
    <property type="entry name" value="RT_dom"/>
</dbReference>
<dbReference type="Pfam" id="PF03732">
    <property type="entry name" value="Retrotrans_gag"/>
    <property type="match status" value="1"/>
</dbReference>
<dbReference type="PROSITE" id="PS50878">
    <property type="entry name" value="RT_POL"/>
    <property type="match status" value="1"/>
</dbReference>
<dbReference type="Pfam" id="PF17921">
    <property type="entry name" value="Integrase_H2C2"/>
    <property type="match status" value="1"/>
</dbReference>
<evidence type="ECO:0000313" key="23">
    <source>
        <dbReference type="Proteomes" id="UP000824469"/>
    </source>
</evidence>
<keyword evidence="9" id="KW-0255">Endonuclease</keyword>
<keyword evidence="12" id="KW-0229">DNA integration</keyword>
<evidence type="ECO:0000256" key="9">
    <source>
        <dbReference type="ARBA" id="ARBA00022759"/>
    </source>
</evidence>
<feature type="region of interest" description="Disordered" evidence="18">
    <location>
        <begin position="350"/>
        <end position="372"/>
    </location>
</feature>
<keyword evidence="7" id="KW-0479">Metal-binding</keyword>
<evidence type="ECO:0000259" key="21">
    <source>
        <dbReference type="PROSITE" id="PS50994"/>
    </source>
</evidence>
<dbReference type="PROSITE" id="PS00598">
    <property type="entry name" value="CHROMO_1"/>
    <property type="match status" value="1"/>
</dbReference>
<evidence type="ECO:0000256" key="8">
    <source>
        <dbReference type="ARBA" id="ARBA00022750"/>
    </source>
</evidence>
<dbReference type="EC" id="2.7.7.49" evidence="2"/>
<evidence type="ECO:0000256" key="16">
    <source>
        <dbReference type="ARBA" id="ARBA00023172"/>
    </source>
</evidence>
<dbReference type="EMBL" id="JAHRHJ020000297">
    <property type="protein sequence ID" value="KAH9294221.1"/>
    <property type="molecule type" value="Genomic_DNA"/>
</dbReference>
<evidence type="ECO:0000256" key="4">
    <source>
        <dbReference type="ARBA" id="ARBA00022679"/>
    </source>
</evidence>
<dbReference type="Gene3D" id="3.10.20.370">
    <property type="match status" value="1"/>
</dbReference>
<dbReference type="InterPro" id="IPR012337">
    <property type="entry name" value="RNaseH-like_sf"/>
</dbReference>
<dbReference type="InterPro" id="IPR041588">
    <property type="entry name" value="Integrase_H2C2"/>
</dbReference>
<feature type="region of interest" description="Disordered" evidence="18">
    <location>
        <begin position="289"/>
        <end position="310"/>
    </location>
</feature>
<proteinExistence type="predicted"/>
<evidence type="ECO:0000256" key="3">
    <source>
        <dbReference type="ARBA" id="ARBA00022670"/>
    </source>
</evidence>
<keyword evidence="3" id="KW-0645">Protease</keyword>
<reference evidence="22 23" key="1">
    <citation type="journal article" date="2021" name="Nat. Plants">
        <title>The Taxus genome provides insights into paclitaxel biosynthesis.</title>
        <authorList>
            <person name="Xiong X."/>
            <person name="Gou J."/>
            <person name="Liao Q."/>
            <person name="Li Y."/>
            <person name="Zhou Q."/>
            <person name="Bi G."/>
            <person name="Li C."/>
            <person name="Du R."/>
            <person name="Wang X."/>
            <person name="Sun T."/>
            <person name="Guo L."/>
            <person name="Liang H."/>
            <person name="Lu P."/>
            <person name="Wu Y."/>
            <person name="Zhang Z."/>
            <person name="Ro D.K."/>
            <person name="Shang Y."/>
            <person name="Huang S."/>
            <person name="Yan J."/>
        </authorList>
    </citation>
    <scope>NUCLEOTIDE SEQUENCE [LARGE SCALE GENOMIC DNA]</scope>
    <source>
        <strain evidence="22">Ta-2019</strain>
    </source>
</reference>
<feature type="domain" description="Integrase catalytic" evidence="21">
    <location>
        <begin position="1134"/>
        <end position="1296"/>
    </location>
</feature>
<dbReference type="FunFam" id="1.10.340.70:FF:000001">
    <property type="entry name" value="Retrovirus-related Pol polyprotein from transposon gypsy-like Protein"/>
    <property type="match status" value="1"/>
</dbReference>
<evidence type="ECO:0000256" key="7">
    <source>
        <dbReference type="ARBA" id="ARBA00022723"/>
    </source>
</evidence>
<keyword evidence="13" id="KW-0695">RNA-directed DNA polymerase</keyword>
<dbReference type="Gene3D" id="3.10.10.10">
    <property type="entry name" value="HIV Type 1 Reverse Transcriptase, subunit A, domain 1"/>
    <property type="match status" value="1"/>
</dbReference>
<comment type="caution">
    <text evidence="22">The sequence shown here is derived from an EMBL/GenBank/DDBJ whole genome shotgun (WGS) entry which is preliminary data.</text>
</comment>
<dbReference type="GO" id="GO:0004519">
    <property type="term" value="F:endonuclease activity"/>
    <property type="evidence" value="ECO:0007669"/>
    <property type="project" value="UniProtKB-KW"/>
</dbReference>
<feature type="domain" description="Reverse transcriptase" evidence="20">
    <location>
        <begin position="613"/>
        <end position="792"/>
    </location>
</feature>
<dbReference type="CDD" id="cd00024">
    <property type="entry name" value="CD_CSD"/>
    <property type="match status" value="1"/>
</dbReference>
<evidence type="ECO:0000256" key="15">
    <source>
        <dbReference type="ARBA" id="ARBA00023125"/>
    </source>
</evidence>
<dbReference type="GO" id="GO:0003887">
    <property type="term" value="F:DNA-directed DNA polymerase activity"/>
    <property type="evidence" value="ECO:0007669"/>
    <property type="project" value="UniProtKB-KW"/>
</dbReference>
<dbReference type="GO" id="GO:0006310">
    <property type="term" value="P:DNA recombination"/>
    <property type="evidence" value="ECO:0007669"/>
    <property type="project" value="UniProtKB-KW"/>
</dbReference>
<dbReference type="InterPro" id="IPR043128">
    <property type="entry name" value="Rev_trsase/Diguanyl_cyclase"/>
</dbReference>
<dbReference type="GO" id="GO:0005634">
    <property type="term" value="C:nucleus"/>
    <property type="evidence" value="ECO:0007669"/>
    <property type="project" value="UniProtKB-SubCell"/>
</dbReference>
<keyword evidence="23" id="KW-1185">Reference proteome</keyword>
<dbReference type="Gene3D" id="1.10.340.70">
    <property type="match status" value="1"/>
</dbReference>
<evidence type="ECO:0000256" key="1">
    <source>
        <dbReference type="ARBA" id="ARBA00004123"/>
    </source>
</evidence>
<dbReference type="SUPFAM" id="SSF53098">
    <property type="entry name" value="Ribonuclease H-like"/>
    <property type="match status" value="1"/>
</dbReference>
<evidence type="ECO:0000256" key="17">
    <source>
        <dbReference type="ARBA" id="ARBA00023242"/>
    </source>
</evidence>
<dbReference type="CDD" id="cd00303">
    <property type="entry name" value="retropepsin_like"/>
    <property type="match status" value="1"/>
</dbReference>
<evidence type="ECO:0000256" key="5">
    <source>
        <dbReference type="ARBA" id="ARBA00022695"/>
    </source>
</evidence>
<evidence type="ECO:0000256" key="2">
    <source>
        <dbReference type="ARBA" id="ARBA00012493"/>
    </source>
</evidence>
<dbReference type="InterPro" id="IPR016197">
    <property type="entry name" value="Chromo-like_dom_sf"/>
</dbReference>
<keyword evidence="16" id="KW-0233">DNA recombination</keyword>
<feature type="domain" description="Chromo" evidence="19">
    <location>
        <begin position="1441"/>
        <end position="1489"/>
    </location>
</feature>
<protein>
    <recommendedName>
        <fullName evidence="2">RNA-directed DNA polymerase</fullName>
        <ecNumber evidence="2">2.7.7.49</ecNumber>
    </recommendedName>
</protein>
<dbReference type="PANTHER" id="PTHR37984:SF5">
    <property type="entry name" value="PROTEIN NYNRIN-LIKE"/>
    <property type="match status" value="1"/>
</dbReference>
<dbReference type="GO" id="GO:0046872">
    <property type="term" value="F:metal ion binding"/>
    <property type="evidence" value="ECO:0007669"/>
    <property type="project" value="UniProtKB-KW"/>
</dbReference>
<dbReference type="Gene3D" id="3.30.70.270">
    <property type="match status" value="2"/>
</dbReference>
<dbReference type="GO" id="GO:0006508">
    <property type="term" value="P:proteolysis"/>
    <property type="evidence" value="ECO:0007669"/>
    <property type="project" value="UniProtKB-KW"/>
</dbReference>
<feature type="compositionally biased region" description="Acidic residues" evidence="18">
    <location>
        <begin position="350"/>
        <end position="369"/>
    </location>
</feature>
<keyword evidence="5" id="KW-0548">Nucleotidyltransferase</keyword>
<dbReference type="InterPro" id="IPR050951">
    <property type="entry name" value="Retrovirus_Pol_polyprotein"/>
</dbReference>
<dbReference type="InterPro" id="IPR023779">
    <property type="entry name" value="Chromodomain_CS"/>
</dbReference>
<evidence type="ECO:0000259" key="19">
    <source>
        <dbReference type="PROSITE" id="PS50013"/>
    </source>
</evidence>
<evidence type="ECO:0000256" key="6">
    <source>
        <dbReference type="ARBA" id="ARBA00022722"/>
    </source>
</evidence>
<dbReference type="OMA" id="GHTEREF"/>
<evidence type="ECO:0000256" key="12">
    <source>
        <dbReference type="ARBA" id="ARBA00022908"/>
    </source>
</evidence>
<dbReference type="FunFam" id="3.10.10.10:FF:000007">
    <property type="entry name" value="Retrovirus-related Pol polyprotein from transposon 17.6-like Protein"/>
    <property type="match status" value="1"/>
</dbReference>
<dbReference type="InterPro" id="IPR005162">
    <property type="entry name" value="Retrotrans_gag_dom"/>
</dbReference>
<keyword evidence="11" id="KW-0460">Magnesium</keyword>
<feature type="region of interest" description="Disordered" evidence="18">
    <location>
        <begin position="97"/>
        <end position="118"/>
    </location>
</feature>
<organism evidence="22 23">
    <name type="scientific">Taxus chinensis</name>
    <name type="common">Chinese yew</name>
    <name type="synonym">Taxus wallichiana var. chinensis</name>
    <dbReference type="NCBI Taxonomy" id="29808"/>
    <lineage>
        <taxon>Eukaryota</taxon>
        <taxon>Viridiplantae</taxon>
        <taxon>Streptophyta</taxon>
        <taxon>Embryophyta</taxon>
        <taxon>Tracheophyta</taxon>
        <taxon>Spermatophyta</taxon>
        <taxon>Pinopsida</taxon>
        <taxon>Pinidae</taxon>
        <taxon>Conifers II</taxon>
        <taxon>Cupressales</taxon>
        <taxon>Taxaceae</taxon>
        <taxon>Taxus</taxon>
    </lineage>
</organism>
<sequence>MAGPSTRGKKNSITPGKTPDKDEIIVEELESEGVATESSGLGFTSTDHKVSYLELELRNLESRVASKKDVEKIGQRLEDFIQQFSYNIMGHHSIPNEPQLNHTHTNHGGSANMTNPNTNTLQARHMLPKVEMRKFDGKDPLNWINQMENFFDLHQIPLGQKVTMASLYLEPDQFIWYRWLCAQRKKSGFNVTWTVFTEELQLHYSSSVSENYFSQLAKLRQTGTVKDYIHQFQNLSLRVENIPEDNLNDLFLGGLKEQIETEVRMFNPHKVSDSMIMARRAEEKFLSSRKQTVSTIRDRSTLPPSFPRPVRLTPQQIEEKRAKGLCFNCDNKFGPGHKCAEKKLFYIEGPTEEEENEEDEEVEPEEELGDSQPTISCHAISGISTPQTLKVVGFLKKQRVTVLIDSGSTHNFINHKLAVRLNCFVYPAPECQVMIADGKTVSCSGKCHNINLTMGDYLLTSNMYAIAMGGADIVLGVQWLTTLGTIEMNFQELFMQFQSEGRNFKLKGLRAKSPQMVSSHQMQKLLRKGAEGFVAQLFSLEAHHSNTFIPADMQAIIDEHSGVFGEMPKGLPPKRDHDHAIQLVPGSQPPNIRPYRYPYMQKSEIEKIVQEMLEAGLIRHSQSAYSSPVVMVRKKDDNWRMCPDYRELNKYTVKDKFPIPVIDDLLDELHGAVYFTKLDLRSGYHQIRIKDEDIHKTAFRTHEGHYEFLVMPFGLTNAPSTFQSLMNSIFKPFLRKFVLVFFDDILIYSKTWEEHLHHVNKVLETLEQHQLYAKPSKCSFGVKEVEYLGHIVSYEGVKVDPNKIKAMLEWKVPKTLKNLRGFLGLTGYYRRFVRNYGSIAAPLTALLKKDSFHWNEQATMAFEKLKEAMCTTPVLATPDFSKTFIVECDASGYGMGAVLMQEGRPIAFESRQFKGKNISKPVYEKEMLAILHAVKQWRPYLMGRHFKVKTDHDSLKYFLEQRLSSEEQQKWVSKMLGYDFEIIYKKGKENVVADALSRKDESAQALLYAISVLQEDWIEDARSEWKNDPGTQNLIQNLQQDPNMSEKFLWKGDVLWYKDRLYLCKNSILKNRVLSELHASPVGGHSGFLKTYHRIKHDFFWEGLKGDVQNFVAECMVCQQNKGETIKSPGLLQPLSIPSQRWEEVSMDFITGLPKSEGKNVIMVVVDRLTKYAHFCALSHPFVASTVATAFRDTIQKLHGTPKIIVSDRDPIFTSNFWTDLFSCLGTQLARSSSYHPQSDGQTEVVNKCLEGYLRCFTSDKQARWVQWLPLAEWWYNTSFHTSSKMSPFLALYGYHPPSITSSLRVQPKVRAVEEHIQHQQEVLCSLRENLSMSQNRMKQQADQHRSERHFEVGDWVFVRLQPYKQMSLKQHKKDNKLSPKYYGPYQVLQKIGNVAYKLELPPTTRIHPVFHVSCLKKVIGQTISTQTVLPELDEEGRIILEPECILQTRTKRLRTRVITEYLIKWKNLDNEDATWEDANFLQQHPDLLNIGDNVALKGRGMLRP</sequence>
<dbReference type="SUPFAM" id="SSF54160">
    <property type="entry name" value="Chromo domain-like"/>
    <property type="match status" value="1"/>
</dbReference>
<dbReference type="GO" id="GO:0003677">
    <property type="term" value="F:DNA binding"/>
    <property type="evidence" value="ECO:0007669"/>
    <property type="project" value="UniProtKB-KW"/>
</dbReference>
<dbReference type="InterPro" id="IPR056924">
    <property type="entry name" value="SH3_Tf2-1"/>
</dbReference>
<evidence type="ECO:0000313" key="22">
    <source>
        <dbReference type="EMBL" id="KAH9294221.1"/>
    </source>
</evidence>
<dbReference type="GO" id="GO:0015074">
    <property type="term" value="P:DNA integration"/>
    <property type="evidence" value="ECO:0007669"/>
    <property type="project" value="UniProtKB-KW"/>
</dbReference>
<dbReference type="PROSITE" id="PS50013">
    <property type="entry name" value="CHROMO_2"/>
    <property type="match status" value="1"/>
</dbReference>
<keyword evidence="4" id="KW-0808">Transferase</keyword>
<dbReference type="Pfam" id="PF17917">
    <property type="entry name" value="RT_RNaseH"/>
    <property type="match status" value="1"/>
</dbReference>
<gene>
    <name evidence="22" type="ORF">KI387_040574</name>
</gene>
<evidence type="ECO:0000256" key="18">
    <source>
        <dbReference type="SAM" id="MobiDB-lite"/>
    </source>
</evidence>
<keyword evidence="10" id="KW-0378">Hydrolase</keyword>
<evidence type="ECO:0000256" key="10">
    <source>
        <dbReference type="ARBA" id="ARBA00022801"/>
    </source>
</evidence>
<dbReference type="Pfam" id="PF00385">
    <property type="entry name" value="Chromo"/>
    <property type="match status" value="1"/>
</dbReference>
<keyword evidence="17" id="KW-0539">Nucleus</keyword>
<dbReference type="InterPro" id="IPR001584">
    <property type="entry name" value="Integrase_cat-core"/>
</dbReference>
<dbReference type="Pfam" id="PF24626">
    <property type="entry name" value="SH3_Tf2-1"/>
    <property type="match status" value="1"/>
</dbReference>
<dbReference type="SUPFAM" id="SSF56672">
    <property type="entry name" value="DNA/RNA polymerases"/>
    <property type="match status" value="1"/>
</dbReference>
<dbReference type="Gene3D" id="3.30.420.10">
    <property type="entry name" value="Ribonuclease H-like superfamily/Ribonuclease H"/>
    <property type="match status" value="1"/>
</dbReference>
<dbReference type="Gene3D" id="2.40.50.40">
    <property type="match status" value="1"/>
</dbReference>